<dbReference type="Gene3D" id="2.60.40.1190">
    <property type="match status" value="1"/>
</dbReference>
<keyword evidence="1" id="KW-1133">Transmembrane helix</keyword>
<dbReference type="GO" id="GO:0004553">
    <property type="term" value="F:hydrolase activity, hydrolyzing O-glycosyl compounds"/>
    <property type="evidence" value="ECO:0007669"/>
    <property type="project" value="InterPro"/>
</dbReference>
<dbReference type="AlphaFoldDB" id="A0A0K1PT13"/>
<protein>
    <recommendedName>
        <fullName evidence="2">Carbohydrate-binding domain-containing protein</fullName>
    </recommendedName>
</protein>
<feature type="transmembrane region" description="Helical" evidence="1">
    <location>
        <begin position="53"/>
        <end position="73"/>
    </location>
</feature>
<keyword evidence="1" id="KW-0812">Transmembrane</keyword>
<dbReference type="Proteomes" id="UP000064967">
    <property type="component" value="Chromosome"/>
</dbReference>
<accession>A0A0K1PT13</accession>
<gene>
    <name evidence="3" type="ORF">AKJ09_03349</name>
</gene>
<dbReference type="SUPFAM" id="SSF49344">
    <property type="entry name" value="CBD9-like"/>
    <property type="match status" value="1"/>
</dbReference>
<dbReference type="GO" id="GO:0030246">
    <property type="term" value="F:carbohydrate binding"/>
    <property type="evidence" value="ECO:0007669"/>
    <property type="project" value="InterPro"/>
</dbReference>
<feature type="domain" description="Carbohydrate-binding" evidence="2">
    <location>
        <begin position="221"/>
        <end position="379"/>
    </location>
</feature>
<evidence type="ECO:0000256" key="1">
    <source>
        <dbReference type="SAM" id="Phobius"/>
    </source>
</evidence>
<dbReference type="KEGG" id="llu:AKJ09_03349"/>
<evidence type="ECO:0000259" key="2">
    <source>
        <dbReference type="Pfam" id="PF06452"/>
    </source>
</evidence>
<proteinExistence type="predicted"/>
<reference evidence="3 4" key="1">
    <citation type="submission" date="2015-08" db="EMBL/GenBank/DDBJ databases">
        <authorList>
            <person name="Babu N.S."/>
            <person name="Beckwith C.J."/>
            <person name="Beseler K.G."/>
            <person name="Brison A."/>
            <person name="Carone J.V."/>
            <person name="Caskin T.P."/>
            <person name="Diamond M."/>
            <person name="Durham M.E."/>
            <person name="Foxe J.M."/>
            <person name="Go M."/>
            <person name="Henderson B.A."/>
            <person name="Jones I.B."/>
            <person name="McGettigan J.A."/>
            <person name="Micheletti S.J."/>
            <person name="Nasrallah M.E."/>
            <person name="Ortiz D."/>
            <person name="Piller C.R."/>
            <person name="Privatt S.R."/>
            <person name="Schneider S.L."/>
            <person name="Sharp S."/>
            <person name="Smith T.C."/>
            <person name="Stanton J.D."/>
            <person name="Ullery H.E."/>
            <person name="Wilson R.J."/>
            <person name="Serrano M.G."/>
            <person name="Buck G."/>
            <person name="Lee V."/>
            <person name="Wang Y."/>
            <person name="Carvalho R."/>
            <person name="Voegtly L."/>
            <person name="Shi R."/>
            <person name="Duckworth R."/>
            <person name="Johnson A."/>
            <person name="Loviza R."/>
            <person name="Walstead R."/>
            <person name="Shah Z."/>
            <person name="Kiflezghi M."/>
            <person name="Wade K."/>
            <person name="Ball S.L."/>
            <person name="Bradley K.W."/>
            <person name="Asai D.J."/>
            <person name="Bowman C.A."/>
            <person name="Russell D.A."/>
            <person name="Pope W.H."/>
            <person name="Jacobs-Sera D."/>
            <person name="Hendrix R.W."/>
            <person name="Hatfull G.F."/>
        </authorList>
    </citation>
    <scope>NUCLEOTIDE SEQUENCE [LARGE SCALE GENOMIC DNA]</scope>
    <source>
        <strain evidence="3 4">DSM 27648</strain>
    </source>
</reference>
<keyword evidence="1" id="KW-0472">Membrane</keyword>
<dbReference type="GO" id="GO:0016052">
    <property type="term" value="P:carbohydrate catabolic process"/>
    <property type="evidence" value="ECO:0007669"/>
    <property type="project" value="InterPro"/>
</dbReference>
<feature type="transmembrane region" description="Helical" evidence="1">
    <location>
        <begin position="21"/>
        <end position="41"/>
    </location>
</feature>
<evidence type="ECO:0000313" key="4">
    <source>
        <dbReference type="Proteomes" id="UP000064967"/>
    </source>
</evidence>
<sequence length="395" mass="42475">MTRRARTLSARLSRRIEMPSLLRVVLSLLGVVHTFPARRHLALLVEHPSLGEAWKGVGAVVAVVLYFLPLRWYARTFAVLARHRWWAAALSALLVAAHSVPAADHLPRLFAHASWGDGWRGGGSALAVLWFTAPLRVQAATVAVLHAPRAILLSEKERFVMARVSLVLIAGLVFGAGVFTGARHVALSHAMPPVRAADAPAKVSATIVELHVPQAGSAIAIDGELEEAAWDGAARTGGFLRSDGSNARPYSDARLVWKDDTLYIALYAADEDIRTSASAPGPLDDAFSLFVEGTSGEHAIDVSADGRVFARRLSSGAPWEHLARVAHDMDGTANDASDDDEEWIVELAIPLRELGLKGERGERLSFGARRCDTPKHGHRACGAWNAGEPAVLVLD</sequence>
<name>A0A0K1PT13_9BACT</name>
<organism evidence="3 4">
    <name type="scientific">Labilithrix luteola</name>
    <dbReference type="NCBI Taxonomy" id="1391654"/>
    <lineage>
        <taxon>Bacteria</taxon>
        <taxon>Pseudomonadati</taxon>
        <taxon>Myxococcota</taxon>
        <taxon>Polyangia</taxon>
        <taxon>Polyangiales</taxon>
        <taxon>Labilitrichaceae</taxon>
        <taxon>Labilithrix</taxon>
    </lineage>
</organism>
<evidence type="ECO:0000313" key="3">
    <source>
        <dbReference type="EMBL" id="AKU96685.1"/>
    </source>
</evidence>
<dbReference type="STRING" id="1391654.AKJ09_03349"/>
<feature type="transmembrane region" description="Helical" evidence="1">
    <location>
        <begin position="159"/>
        <end position="179"/>
    </location>
</feature>
<dbReference type="CDD" id="cd09620">
    <property type="entry name" value="CBM9_like_3"/>
    <property type="match status" value="1"/>
</dbReference>
<dbReference type="EMBL" id="CP012333">
    <property type="protein sequence ID" value="AKU96685.1"/>
    <property type="molecule type" value="Genomic_DNA"/>
</dbReference>
<dbReference type="InterPro" id="IPR010502">
    <property type="entry name" value="Carb-bd_dom_fam9"/>
</dbReference>
<dbReference type="Pfam" id="PF06452">
    <property type="entry name" value="CBM9_1"/>
    <property type="match status" value="1"/>
</dbReference>
<keyword evidence="4" id="KW-1185">Reference proteome</keyword>